<accession>A0A1H7HTH6</accession>
<dbReference type="RefSeq" id="WP_085282214.1">
    <property type="nucleotide sequence ID" value="NZ_FOBI01000001.1"/>
</dbReference>
<reference evidence="4" key="1">
    <citation type="submission" date="2016-10" db="EMBL/GenBank/DDBJ databases">
        <authorList>
            <person name="Varghese N."/>
            <person name="Submissions S."/>
        </authorList>
    </citation>
    <scope>NUCLEOTIDE SEQUENCE [LARGE SCALE GENOMIC DNA]</scope>
    <source>
        <strain evidence="4">CGMCC 1.9127</strain>
    </source>
</reference>
<dbReference type="AlphaFoldDB" id="A0A1H7HTH6"/>
<dbReference type="GO" id="GO:0000455">
    <property type="term" value="P:enzyme-directed rRNA pseudouridine synthesis"/>
    <property type="evidence" value="ECO:0007669"/>
    <property type="project" value="TreeGrafter"/>
</dbReference>
<dbReference type="InterPro" id="IPR050188">
    <property type="entry name" value="RluA_PseudoU_synthase"/>
</dbReference>
<dbReference type="PANTHER" id="PTHR21600:SF87">
    <property type="entry name" value="RNA PSEUDOURIDYLATE SYNTHASE DOMAIN-CONTAINING PROTEIN 1"/>
    <property type="match status" value="1"/>
</dbReference>
<evidence type="ECO:0000256" key="1">
    <source>
        <dbReference type="ARBA" id="ARBA00010876"/>
    </source>
</evidence>
<proteinExistence type="inferred from homology"/>
<evidence type="ECO:0000313" key="3">
    <source>
        <dbReference type="EMBL" id="SEK52852.1"/>
    </source>
</evidence>
<sequence length="234" mass="26289">MSANLTVIADQDDFIVIDKPQDVSFHDEEKVGSGLFSQLKQQLRAQAGLNELYPVHRLDKMTSGLIIMAKNQATARAFQQLFAQHQVEKYYLAIADGKPKKKQGLIKGDMVKSRRGMWKLLRSTDNPAISQFFSFSIAPKRRLYLLKPHSGKSHQIRVALNSIGVPILGDPLYSDKHTCSDRGYLHAFALAFTLHNKRYQYCLPPTEGASFNSPAALALITQLSPPWQQPWPAL</sequence>
<dbReference type="NCBIfam" id="TIGR01621">
    <property type="entry name" value="RluA-like"/>
    <property type="match status" value="1"/>
</dbReference>
<protein>
    <submittedName>
        <fullName evidence="3">tRNA pseudouridine32 synthase / 23S rRNA pseudouridine746 synthase</fullName>
    </submittedName>
</protein>
<comment type="similarity">
    <text evidence="1">Belongs to the pseudouridine synthase RluA family.</text>
</comment>
<dbReference type="CDD" id="cd02869">
    <property type="entry name" value="PseudoU_synth_RluA_like"/>
    <property type="match status" value="1"/>
</dbReference>
<dbReference type="GO" id="GO:0003723">
    <property type="term" value="F:RNA binding"/>
    <property type="evidence" value="ECO:0007669"/>
    <property type="project" value="InterPro"/>
</dbReference>
<dbReference type="STRING" id="641665.GCA_002104455_00125"/>
<dbReference type="InterPro" id="IPR006508">
    <property type="entry name" value="PsdUridine_synth_RluA-like"/>
</dbReference>
<dbReference type="PROSITE" id="PS01129">
    <property type="entry name" value="PSI_RLU"/>
    <property type="match status" value="1"/>
</dbReference>
<dbReference type="PANTHER" id="PTHR21600">
    <property type="entry name" value="MITOCHONDRIAL RNA PSEUDOURIDINE SYNTHASE"/>
    <property type="match status" value="1"/>
</dbReference>
<evidence type="ECO:0000313" key="4">
    <source>
        <dbReference type="Proteomes" id="UP000199297"/>
    </source>
</evidence>
<dbReference type="SUPFAM" id="SSF55120">
    <property type="entry name" value="Pseudouridine synthase"/>
    <property type="match status" value="1"/>
</dbReference>
<dbReference type="GO" id="GO:0009982">
    <property type="term" value="F:pseudouridine synthase activity"/>
    <property type="evidence" value="ECO:0007669"/>
    <property type="project" value="InterPro"/>
</dbReference>
<dbReference type="InterPro" id="IPR020103">
    <property type="entry name" value="PsdUridine_synth_cat_dom_sf"/>
</dbReference>
<dbReference type="EMBL" id="FOBI01000001">
    <property type="protein sequence ID" value="SEK52852.1"/>
    <property type="molecule type" value="Genomic_DNA"/>
</dbReference>
<dbReference type="Proteomes" id="UP000199297">
    <property type="component" value="Unassembled WGS sequence"/>
</dbReference>
<dbReference type="InterPro" id="IPR006145">
    <property type="entry name" value="PsdUridine_synth_RsuA/RluA"/>
</dbReference>
<gene>
    <name evidence="3" type="ORF">SAMN05216262_101580</name>
</gene>
<keyword evidence="4" id="KW-1185">Reference proteome</keyword>
<evidence type="ECO:0000259" key="2">
    <source>
        <dbReference type="Pfam" id="PF00849"/>
    </source>
</evidence>
<dbReference type="Pfam" id="PF00849">
    <property type="entry name" value="PseudoU_synth_2"/>
    <property type="match status" value="1"/>
</dbReference>
<dbReference type="Gene3D" id="3.30.2350.10">
    <property type="entry name" value="Pseudouridine synthase"/>
    <property type="match status" value="1"/>
</dbReference>
<dbReference type="OrthoDB" id="9807829at2"/>
<name>A0A1H7HTH6_9GAMM</name>
<dbReference type="InterPro" id="IPR006224">
    <property type="entry name" value="PsdUridine_synth_RluA-like_CS"/>
</dbReference>
<organism evidence="3 4">
    <name type="scientific">Colwellia chukchiensis</name>
    <dbReference type="NCBI Taxonomy" id="641665"/>
    <lineage>
        <taxon>Bacteria</taxon>
        <taxon>Pseudomonadati</taxon>
        <taxon>Pseudomonadota</taxon>
        <taxon>Gammaproteobacteria</taxon>
        <taxon>Alteromonadales</taxon>
        <taxon>Colwelliaceae</taxon>
        <taxon>Colwellia</taxon>
    </lineage>
</organism>
<feature type="domain" description="Pseudouridine synthase RsuA/RluA-like" evidence="2">
    <location>
        <begin position="13"/>
        <end position="161"/>
    </location>
</feature>
<dbReference type="GO" id="GO:0140098">
    <property type="term" value="F:catalytic activity, acting on RNA"/>
    <property type="evidence" value="ECO:0007669"/>
    <property type="project" value="UniProtKB-ARBA"/>
</dbReference>